<name>X1JLD3_9ZZZZ</name>
<feature type="non-terminal residue" evidence="1">
    <location>
        <position position="1"/>
    </location>
</feature>
<gene>
    <name evidence="1" type="ORF">S06H3_04053</name>
</gene>
<protein>
    <submittedName>
        <fullName evidence="1">Uncharacterized protein</fullName>
    </submittedName>
</protein>
<reference evidence="1" key="1">
    <citation type="journal article" date="2014" name="Front. Microbiol.">
        <title>High frequency of phylogenetically diverse reductive dehalogenase-homologous genes in deep subseafloor sedimentary metagenomes.</title>
        <authorList>
            <person name="Kawai M."/>
            <person name="Futagami T."/>
            <person name="Toyoda A."/>
            <person name="Takaki Y."/>
            <person name="Nishi S."/>
            <person name="Hori S."/>
            <person name="Arai W."/>
            <person name="Tsubouchi T."/>
            <person name="Morono Y."/>
            <person name="Uchiyama I."/>
            <person name="Ito T."/>
            <person name="Fujiyama A."/>
            <person name="Inagaki F."/>
            <person name="Takami H."/>
        </authorList>
    </citation>
    <scope>NUCLEOTIDE SEQUENCE</scope>
    <source>
        <strain evidence="1">Expedition CK06-06</strain>
    </source>
</reference>
<dbReference type="EMBL" id="BARV01001381">
    <property type="protein sequence ID" value="GAH95536.1"/>
    <property type="molecule type" value="Genomic_DNA"/>
</dbReference>
<accession>X1JLD3</accession>
<comment type="caution">
    <text evidence="1">The sequence shown here is derived from an EMBL/GenBank/DDBJ whole genome shotgun (WGS) entry which is preliminary data.</text>
</comment>
<organism evidence="1">
    <name type="scientific">marine sediment metagenome</name>
    <dbReference type="NCBI Taxonomy" id="412755"/>
    <lineage>
        <taxon>unclassified sequences</taxon>
        <taxon>metagenomes</taxon>
        <taxon>ecological metagenomes</taxon>
    </lineage>
</organism>
<dbReference type="AlphaFoldDB" id="X1JLD3"/>
<evidence type="ECO:0000313" key="1">
    <source>
        <dbReference type="EMBL" id="GAH95536.1"/>
    </source>
</evidence>
<sequence length="153" mass="17572">GWMNVKVNEYVSRYKEILDVLGDIRFSSDQGKTSVAIAILHEVAKDERMKQMHGGAENAADSPGKFVYIYVPDGLRDRDFEALLKEKIPKSETPREDNIFWSNKYGNFVVKKEYAEQVESAIEEHYGKGSLVKDPSWAQKPNTWQVKSTRRSK</sequence>
<proteinExistence type="predicted"/>